<keyword evidence="1" id="KW-0732">Signal</keyword>
<comment type="caution">
    <text evidence="2">The sequence shown here is derived from an EMBL/GenBank/DDBJ whole genome shotgun (WGS) entry which is preliminary data.</text>
</comment>
<dbReference type="RefSeq" id="WP_051902258.1">
    <property type="nucleotide sequence ID" value="NZ_JGVO01000492.1"/>
</dbReference>
<sequence length="115" mass="12674">MRFSKYALLLLAGLALSGCSVKPLMPEAQSVDILWGNQPELAQCTKQSSLIGTEGHWYTFWFISNKDLMRGALNDLRNQVHLSGGNTVQLYSPQAFDTSVTILGNSYYCAPQATN</sequence>
<proteinExistence type="predicted"/>
<evidence type="ECO:0000313" key="2">
    <source>
        <dbReference type="EMBL" id="PSW19598.1"/>
    </source>
</evidence>
<dbReference type="PROSITE" id="PS51257">
    <property type="entry name" value="PROKAR_LIPOPROTEIN"/>
    <property type="match status" value="1"/>
</dbReference>
<dbReference type="Pfam" id="PF13698">
    <property type="entry name" value="DUF4156"/>
    <property type="match status" value="1"/>
</dbReference>
<organism evidence="2 3">
    <name type="scientific">Photobacterium sanctipauli</name>
    <dbReference type="NCBI Taxonomy" id="1342794"/>
    <lineage>
        <taxon>Bacteria</taxon>
        <taxon>Pseudomonadati</taxon>
        <taxon>Pseudomonadota</taxon>
        <taxon>Gammaproteobacteria</taxon>
        <taxon>Vibrionales</taxon>
        <taxon>Vibrionaceae</taxon>
        <taxon>Photobacterium</taxon>
    </lineage>
</organism>
<dbReference type="Proteomes" id="UP000241771">
    <property type="component" value="Unassembled WGS sequence"/>
</dbReference>
<feature type="signal peptide" evidence="1">
    <location>
        <begin position="1"/>
        <end position="22"/>
    </location>
</feature>
<name>A0A2T3NTL2_9GAMM</name>
<gene>
    <name evidence="2" type="ORF">C9I98_11845</name>
</gene>
<keyword evidence="3" id="KW-1185">Reference proteome</keyword>
<accession>A0A2T3NTL2</accession>
<reference evidence="2 3" key="1">
    <citation type="submission" date="2018-01" db="EMBL/GenBank/DDBJ databases">
        <title>Whole genome sequencing of Histamine producing bacteria.</title>
        <authorList>
            <person name="Butler K."/>
        </authorList>
    </citation>
    <scope>NUCLEOTIDE SEQUENCE [LARGE SCALE GENOMIC DNA]</scope>
    <source>
        <strain evidence="2 3">DSM 100436</strain>
    </source>
</reference>
<dbReference type="AlphaFoldDB" id="A0A2T3NTL2"/>
<evidence type="ECO:0000313" key="3">
    <source>
        <dbReference type="Proteomes" id="UP000241771"/>
    </source>
</evidence>
<dbReference type="EMBL" id="PYMA01000006">
    <property type="protein sequence ID" value="PSW19598.1"/>
    <property type="molecule type" value="Genomic_DNA"/>
</dbReference>
<feature type="chain" id="PRO_5015456073" evidence="1">
    <location>
        <begin position="23"/>
        <end position="115"/>
    </location>
</feature>
<protein>
    <submittedName>
        <fullName evidence="2">DUF4156 domain-containing protein</fullName>
    </submittedName>
</protein>
<dbReference type="InterPro" id="IPR025294">
    <property type="entry name" value="DUF4156"/>
</dbReference>
<dbReference type="OrthoDB" id="6265533at2"/>
<evidence type="ECO:0000256" key="1">
    <source>
        <dbReference type="SAM" id="SignalP"/>
    </source>
</evidence>